<evidence type="ECO:0000256" key="1">
    <source>
        <dbReference type="ARBA" id="ARBA00004173"/>
    </source>
</evidence>
<dbReference type="EMBL" id="JAANYQ010000004">
    <property type="protein sequence ID" value="KAF4124536.1"/>
    <property type="molecule type" value="Genomic_DNA"/>
</dbReference>
<keyword evidence="7" id="KW-1185">Reference proteome</keyword>
<keyword evidence="5" id="KW-0143">Chaperone</keyword>
<dbReference type="SUPFAM" id="SSF160909">
    <property type="entry name" value="ATP12-like"/>
    <property type="match status" value="1"/>
</dbReference>
<comment type="subcellular location">
    <subcellularLocation>
        <location evidence="1">Mitochondrion</location>
    </subcellularLocation>
</comment>
<dbReference type="OrthoDB" id="5322896at2759"/>
<accession>A0A9P4YWU1</accession>
<dbReference type="Proteomes" id="UP000749293">
    <property type="component" value="Unassembled WGS sequence"/>
</dbReference>
<reference evidence="6" key="1">
    <citation type="submission" date="2020-03" db="EMBL/GenBank/DDBJ databases">
        <title>Site-based positive gene gene selection in Geosmithia morbida across the United States reveals a broad range of putative effectors and factors for local host and environmental adapation.</title>
        <authorList>
            <person name="Onufrak A."/>
            <person name="Murdoch R.W."/>
            <person name="Gazis R."/>
            <person name="Huff M."/>
            <person name="Staton M."/>
            <person name="Klingeman W."/>
            <person name="Hadziabdic D."/>
        </authorList>
    </citation>
    <scope>NUCLEOTIDE SEQUENCE</scope>
    <source>
        <strain evidence="6">1262</strain>
    </source>
</reference>
<dbReference type="InterPro" id="IPR011419">
    <property type="entry name" value="ATP12_ATP_synth-F1-assembly"/>
</dbReference>
<dbReference type="GO" id="GO:0033615">
    <property type="term" value="P:mitochondrial proton-transporting ATP synthase complex assembly"/>
    <property type="evidence" value="ECO:0007669"/>
    <property type="project" value="TreeGrafter"/>
</dbReference>
<evidence type="ECO:0000256" key="3">
    <source>
        <dbReference type="ARBA" id="ARBA00022946"/>
    </source>
</evidence>
<organism evidence="6 7">
    <name type="scientific">Geosmithia morbida</name>
    <dbReference type="NCBI Taxonomy" id="1094350"/>
    <lineage>
        <taxon>Eukaryota</taxon>
        <taxon>Fungi</taxon>
        <taxon>Dikarya</taxon>
        <taxon>Ascomycota</taxon>
        <taxon>Pezizomycotina</taxon>
        <taxon>Sordariomycetes</taxon>
        <taxon>Hypocreomycetidae</taxon>
        <taxon>Hypocreales</taxon>
        <taxon>Bionectriaceae</taxon>
        <taxon>Geosmithia</taxon>
    </lineage>
</organism>
<dbReference type="Gene3D" id="3.30.2180.10">
    <property type="entry name" value="ATP12-like"/>
    <property type="match status" value="1"/>
</dbReference>
<dbReference type="InterPro" id="IPR042272">
    <property type="entry name" value="ATP12_ATP_synth-F1-assembly_N"/>
</dbReference>
<dbReference type="GO" id="GO:0005739">
    <property type="term" value="C:mitochondrion"/>
    <property type="evidence" value="ECO:0007669"/>
    <property type="project" value="UniProtKB-SubCell"/>
</dbReference>
<dbReference type="Pfam" id="PF07542">
    <property type="entry name" value="ATP12"/>
    <property type="match status" value="1"/>
</dbReference>
<evidence type="ECO:0000313" key="6">
    <source>
        <dbReference type="EMBL" id="KAF4124536.1"/>
    </source>
</evidence>
<sequence>MKLPARVPLRTLPRLVHNGGGGGASTMRPLHSTCVRAANVASVVGTGPPPEAPVTPSADSYQRVERRRRQAEMLKTAREIRNVKDGKASGGLKPRFWTNVDVRQVDDSLQVFLDQRPLRHPSTKAIIKLPLTKTHLATALALEWDHLTSAQEATKQHLIPLTSLVCRALDIEADDADASKPESSKLRTDVAHMVLRHLETDSILCWVPPAGPFDVRNDAGESLRDVQKQTADEVVSYLTTNVWPGIRIEPILDGHSLMPRDQPEGVRDVVHGWITGLDAWEVAGLERAVLAGKSLIAAVRLIAEWSEGSANACSFPVDAKPFSAEDAAKATGLEVDWQSGHWGEVEDTHDVNREDVLRQLASVVLLVSGTAKR</sequence>
<keyword evidence="4" id="KW-0496">Mitochondrion</keyword>
<proteinExistence type="inferred from homology"/>
<dbReference type="PANTHER" id="PTHR21013:SF10">
    <property type="entry name" value="ATP SYNTHASE MITOCHONDRIAL F1 COMPLEX ASSEMBLY FACTOR 2"/>
    <property type="match status" value="1"/>
</dbReference>
<evidence type="ECO:0000256" key="4">
    <source>
        <dbReference type="ARBA" id="ARBA00023128"/>
    </source>
</evidence>
<gene>
    <name evidence="6" type="ORF">GMORB2_5202</name>
</gene>
<name>A0A9P4YWU1_9HYPO</name>
<comment type="similarity">
    <text evidence="2">Belongs to the ATP12 family.</text>
</comment>
<evidence type="ECO:0000256" key="5">
    <source>
        <dbReference type="ARBA" id="ARBA00023186"/>
    </source>
</evidence>
<dbReference type="Gene3D" id="1.10.3580.10">
    <property type="entry name" value="ATP12 ATPase"/>
    <property type="match status" value="1"/>
</dbReference>
<dbReference type="PANTHER" id="PTHR21013">
    <property type="entry name" value="ATP SYNTHASE MITOCHONDRIAL F1 COMPLEX ASSEMBLY FACTOR 2/ATP12 PROTEIN, MITOCHONDRIAL PRECURSOR"/>
    <property type="match status" value="1"/>
</dbReference>
<dbReference type="RefSeq" id="XP_035323188.1">
    <property type="nucleotide sequence ID" value="XM_035467176.1"/>
</dbReference>
<protein>
    <submittedName>
        <fullName evidence="6">ATP synthase mitochondrial F1 complex assembly factor 2</fullName>
    </submittedName>
</protein>
<dbReference type="AlphaFoldDB" id="A0A9P4YWU1"/>
<evidence type="ECO:0000256" key="2">
    <source>
        <dbReference type="ARBA" id="ARBA00008231"/>
    </source>
</evidence>
<dbReference type="GeneID" id="55971430"/>
<dbReference type="InterPro" id="IPR023335">
    <property type="entry name" value="ATP12_ortho_dom_sf"/>
</dbReference>
<comment type="caution">
    <text evidence="6">The sequence shown here is derived from an EMBL/GenBank/DDBJ whole genome shotgun (WGS) entry which is preliminary data.</text>
</comment>
<keyword evidence="3" id="KW-0809">Transit peptide</keyword>
<evidence type="ECO:0000313" key="7">
    <source>
        <dbReference type="Proteomes" id="UP000749293"/>
    </source>
</evidence>